<reference evidence="1 2" key="1">
    <citation type="submission" date="2020-08" db="EMBL/GenBank/DDBJ databases">
        <title>Genomic Encyclopedia of Type Strains, Phase IV (KMG-IV): sequencing the most valuable type-strain genomes for metagenomic binning, comparative biology and taxonomic classification.</title>
        <authorList>
            <person name="Goeker M."/>
        </authorList>
    </citation>
    <scope>NUCLEOTIDE SEQUENCE [LARGE SCALE GENOMIC DNA]</scope>
    <source>
        <strain evidence="1 2">DSM 102189</strain>
    </source>
</reference>
<dbReference type="AlphaFoldDB" id="A0A841L3R0"/>
<sequence length="131" mass="14708">MNLTLLAQTPEDLPALAALLQDATLRAPDIAFDARGHRLVLLVNRYRWEAAAPSRSRAAMRIETTTRVQQQHWPQGADAVLNLLTIEWAEPHLTLSFSDGITLRAHCEALDLILEDLGDPWTTTRLPKHQL</sequence>
<dbReference type="RefSeq" id="WP_184197612.1">
    <property type="nucleotide sequence ID" value="NZ_JACIIV010000009.1"/>
</dbReference>
<evidence type="ECO:0000313" key="2">
    <source>
        <dbReference type="Proteomes" id="UP000538147"/>
    </source>
</evidence>
<dbReference type="Proteomes" id="UP000538147">
    <property type="component" value="Unassembled WGS sequence"/>
</dbReference>
<comment type="caution">
    <text evidence="1">The sequence shown here is derived from an EMBL/GenBank/DDBJ whole genome shotgun (WGS) entry which is preliminary data.</text>
</comment>
<name>A0A841L3R0_9SPHN</name>
<accession>A0A841L3R0</accession>
<dbReference type="Pfam" id="PF11164">
    <property type="entry name" value="DUF2948"/>
    <property type="match status" value="1"/>
</dbReference>
<evidence type="ECO:0000313" key="1">
    <source>
        <dbReference type="EMBL" id="MBB6227297.1"/>
    </source>
</evidence>
<evidence type="ECO:0008006" key="3">
    <source>
        <dbReference type="Google" id="ProtNLM"/>
    </source>
</evidence>
<gene>
    <name evidence="1" type="ORF">FHS79_001463</name>
</gene>
<dbReference type="InterPro" id="IPR021335">
    <property type="entry name" value="DUF2948"/>
</dbReference>
<keyword evidence="2" id="KW-1185">Reference proteome</keyword>
<dbReference type="EMBL" id="JACIIV010000009">
    <property type="protein sequence ID" value="MBB6227297.1"/>
    <property type="molecule type" value="Genomic_DNA"/>
</dbReference>
<organism evidence="1 2">
    <name type="scientific">Polymorphobacter multimanifer</name>
    <dbReference type="NCBI Taxonomy" id="1070431"/>
    <lineage>
        <taxon>Bacteria</taxon>
        <taxon>Pseudomonadati</taxon>
        <taxon>Pseudomonadota</taxon>
        <taxon>Alphaproteobacteria</taxon>
        <taxon>Sphingomonadales</taxon>
        <taxon>Sphingosinicellaceae</taxon>
        <taxon>Polymorphobacter</taxon>
    </lineage>
</organism>
<proteinExistence type="predicted"/>
<protein>
    <recommendedName>
        <fullName evidence="3">DUF2948 family protein</fullName>
    </recommendedName>
</protein>